<evidence type="ECO:0000256" key="5">
    <source>
        <dbReference type="SAM" id="Phobius"/>
    </source>
</evidence>
<evidence type="ECO:0000313" key="7">
    <source>
        <dbReference type="EMBL" id="BBM38010.1"/>
    </source>
</evidence>
<organism evidence="7 8">
    <name type="scientific">Leptotrichia hofstadii</name>
    <dbReference type="NCBI Taxonomy" id="157688"/>
    <lineage>
        <taxon>Bacteria</taxon>
        <taxon>Fusobacteriati</taxon>
        <taxon>Fusobacteriota</taxon>
        <taxon>Fusobacteriia</taxon>
        <taxon>Fusobacteriales</taxon>
        <taxon>Leptotrichiaceae</taxon>
        <taxon>Leptotrichia</taxon>
    </lineage>
</organism>
<proteinExistence type="predicted"/>
<keyword evidence="8" id="KW-1185">Reference proteome</keyword>
<dbReference type="EMBL" id="AP019823">
    <property type="protein sequence ID" value="BBM38010.1"/>
    <property type="molecule type" value="Genomic_DNA"/>
</dbReference>
<dbReference type="InterPro" id="IPR007430">
    <property type="entry name" value="VirB8"/>
</dbReference>
<evidence type="ECO:0000256" key="4">
    <source>
        <dbReference type="ARBA" id="ARBA00023136"/>
    </source>
</evidence>
<dbReference type="Proteomes" id="UP000321892">
    <property type="component" value="Chromosome"/>
</dbReference>
<evidence type="ECO:0000256" key="1">
    <source>
        <dbReference type="ARBA" id="ARBA00004167"/>
    </source>
</evidence>
<keyword evidence="2 5" id="KW-0812">Transmembrane</keyword>
<dbReference type="CDD" id="cd16425">
    <property type="entry name" value="TrbF"/>
    <property type="match status" value="1"/>
</dbReference>
<name>A0A510JFG6_9FUSO</name>
<protein>
    <recommendedName>
        <fullName evidence="6">Bacterial virulence protein VirB8 domain-containing protein</fullName>
    </recommendedName>
</protein>
<dbReference type="InterPro" id="IPR035658">
    <property type="entry name" value="TrbF"/>
</dbReference>
<evidence type="ECO:0000313" key="8">
    <source>
        <dbReference type="Proteomes" id="UP000321892"/>
    </source>
</evidence>
<dbReference type="GO" id="GO:0016020">
    <property type="term" value="C:membrane"/>
    <property type="evidence" value="ECO:0007669"/>
    <property type="project" value="UniProtKB-SubCell"/>
</dbReference>
<sequence length="235" mass="27106">MDLKRINRKRDIFKLRTDVKREKGSFEKRAETLFELAETNAKLKKGLGISIVINHILILALVFFVLRTNIKVFLVQVDKTTGAPMEVNVLTKSNLKVGEKETKYFISKFILDVRTLPKDTTYYDNKLKENSFFLTQNSQKKLDAMIQETGTIQMLADKITTNVNIVSANKLTNTSNTYQVRWKEKQFSETGMEMQDTSYLGVFTVEYVNEKNEELVAKNPLGIIIKDFTISRENN</sequence>
<dbReference type="AlphaFoldDB" id="A0A510JFG6"/>
<dbReference type="Pfam" id="PF04335">
    <property type="entry name" value="VirB8"/>
    <property type="match status" value="1"/>
</dbReference>
<evidence type="ECO:0000259" key="6">
    <source>
        <dbReference type="Pfam" id="PF04335"/>
    </source>
</evidence>
<gene>
    <name evidence="7" type="ORF">JCM16775_0717</name>
</gene>
<keyword evidence="3 5" id="KW-1133">Transmembrane helix</keyword>
<evidence type="ECO:0000256" key="2">
    <source>
        <dbReference type="ARBA" id="ARBA00022692"/>
    </source>
</evidence>
<accession>A0A510JFG6</accession>
<reference evidence="7 8" key="1">
    <citation type="submission" date="2019-07" db="EMBL/GenBank/DDBJ databases">
        <title>Complete Genome Sequence of Leptotrichia hofstadii Strain JCM16775.</title>
        <authorList>
            <person name="Watanabe S."/>
            <person name="Cui L."/>
        </authorList>
    </citation>
    <scope>NUCLEOTIDE SEQUENCE [LARGE SCALE GENOMIC DNA]</scope>
    <source>
        <strain evidence="7 8">JCM16775</strain>
    </source>
</reference>
<evidence type="ECO:0000256" key="3">
    <source>
        <dbReference type="ARBA" id="ARBA00022989"/>
    </source>
</evidence>
<feature type="domain" description="Bacterial virulence protein VirB8" evidence="6">
    <location>
        <begin position="48"/>
        <end position="233"/>
    </location>
</feature>
<dbReference type="RefSeq" id="WP_026745666.1">
    <property type="nucleotide sequence ID" value="NZ_AP019823.1"/>
</dbReference>
<dbReference type="Gene3D" id="3.10.450.230">
    <property type="entry name" value="VirB8 protein"/>
    <property type="match status" value="1"/>
</dbReference>
<dbReference type="InterPro" id="IPR032710">
    <property type="entry name" value="NTF2-like_dom_sf"/>
</dbReference>
<dbReference type="KEGG" id="lhf:JCM16775_0717"/>
<dbReference type="SUPFAM" id="SSF54427">
    <property type="entry name" value="NTF2-like"/>
    <property type="match status" value="1"/>
</dbReference>
<feature type="transmembrane region" description="Helical" evidence="5">
    <location>
        <begin position="46"/>
        <end position="66"/>
    </location>
</feature>
<keyword evidence="4 5" id="KW-0472">Membrane</keyword>
<comment type="subcellular location">
    <subcellularLocation>
        <location evidence="1">Membrane</location>
        <topology evidence="1">Single-pass membrane protein</topology>
    </subcellularLocation>
</comment>